<dbReference type="Proteomes" id="UP000001062">
    <property type="component" value="Chromosome"/>
</dbReference>
<dbReference type="InterPro" id="IPR029058">
    <property type="entry name" value="AB_hydrolase_fold"/>
</dbReference>
<protein>
    <submittedName>
        <fullName evidence="2">Alpha/beta hydrolase fold protein</fullName>
    </submittedName>
</protein>
<dbReference type="EMBL" id="CP002583">
    <property type="protein sequence ID" value="ADZ92925.1"/>
    <property type="molecule type" value="Genomic_DNA"/>
</dbReference>
<dbReference type="PANTHER" id="PTHR43798">
    <property type="entry name" value="MONOACYLGLYCEROL LIPASE"/>
    <property type="match status" value="1"/>
</dbReference>
<dbReference type="PRINTS" id="PR00111">
    <property type="entry name" value="ABHYDROLASE"/>
</dbReference>
<dbReference type="STRING" id="717774.Marme_3715"/>
<dbReference type="Pfam" id="PF00561">
    <property type="entry name" value="Abhydrolase_1"/>
    <property type="match status" value="1"/>
</dbReference>
<proteinExistence type="predicted"/>
<dbReference type="HOGENOM" id="CLU_020336_13_2_6"/>
<dbReference type="InterPro" id="IPR000073">
    <property type="entry name" value="AB_hydrolase_1"/>
</dbReference>
<name>F2JW37_MARM1</name>
<dbReference type="InterPro" id="IPR050266">
    <property type="entry name" value="AB_hydrolase_sf"/>
</dbReference>
<dbReference type="GO" id="GO:0016787">
    <property type="term" value="F:hydrolase activity"/>
    <property type="evidence" value="ECO:0007669"/>
    <property type="project" value="UniProtKB-KW"/>
</dbReference>
<organism evidence="2 3">
    <name type="scientific">Marinomonas mediterranea (strain ATCC 700492 / JCM 21426 / NBRC 103028 / MMB-1)</name>
    <dbReference type="NCBI Taxonomy" id="717774"/>
    <lineage>
        <taxon>Bacteria</taxon>
        <taxon>Pseudomonadati</taxon>
        <taxon>Pseudomonadota</taxon>
        <taxon>Gammaproteobacteria</taxon>
        <taxon>Oceanospirillales</taxon>
        <taxon>Oceanospirillaceae</taxon>
        <taxon>Marinomonas</taxon>
    </lineage>
</organism>
<evidence type="ECO:0000313" key="2">
    <source>
        <dbReference type="EMBL" id="ADZ92925.1"/>
    </source>
</evidence>
<dbReference type="OrthoDB" id="9773549at2"/>
<dbReference type="eggNOG" id="COG2267">
    <property type="taxonomic scope" value="Bacteria"/>
</dbReference>
<dbReference type="RefSeq" id="WP_013662827.1">
    <property type="nucleotide sequence ID" value="NC_015276.1"/>
</dbReference>
<dbReference type="PATRIC" id="fig|717774.3.peg.3829"/>
<accession>F2JW37</accession>
<dbReference type="PANTHER" id="PTHR43798:SF33">
    <property type="entry name" value="HYDROLASE, PUTATIVE (AFU_ORTHOLOGUE AFUA_2G14860)-RELATED"/>
    <property type="match status" value="1"/>
</dbReference>
<dbReference type="AlphaFoldDB" id="F2JW37"/>
<evidence type="ECO:0000313" key="3">
    <source>
        <dbReference type="Proteomes" id="UP000001062"/>
    </source>
</evidence>
<keyword evidence="3" id="KW-1185">Reference proteome</keyword>
<dbReference type="Gene3D" id="3.40.50.1820">
    <property type="entry name" value="alpha/beta hydrolase"/>
    <property type="match status" value="1"/>
</dbReference>
<feature type="domain" description="AB hydrolase-1" evidence="1">
    <location>
        <begin position="23"/>
        <end position="260"/>
    </location>
</feature>
<evidence type="ECO:0000259" key="1">
    <source>
        <dbReference type="Pfam" id="PF00561"/>
    </source>
</evidence>
<gene>
    <name evidence="2" type="ordered locus">Marme_3715</name>
</gene>
<dbReference type="KEGG" id="mme:Marme_3715"/>
<dbReference type="SUPFAM" id="SSF53474">
    <property type="entry name" value="alpha/beta-Hydrolases"/>
    <property type="match status" value="1"/>
</dbReference>
<keyword evidence="2" id="KW-0378">Hydrolase</keyword>
<sequence>MLDKYKNIDGYNIRYRDTEGDGPVLFMTHGIGASLETWDLVAERLPDTVRVISWDVVNHGLSDFSKQPYGPDDYATLGWSLLNALGVSQVSLMGNSMGGAISIRMLSLAPERVTHIALLNAATLGVETPMPFRLMTLPILSGLLSKPGKIAIDNQIKAIFHSSYNASIDVKKVIHRNVMRDGAQKAFADTLKVMTNIKGQKRELVEHSLSILSSTSAPVLFIHGQEDSVIPIRHSIEAAAQTSNAEMISIDQCGHTPQLEMPQKIVDSLMPFIADTMPESKRAVGPAPI</sequence>
<reference evidence="2 3" key="1">
    <citation type="journal article" date="2012" name="Stand. Genomic Sci.">
        <title>Complete genome sequence of the melanogenic marine bacterium Marinomonas mediterranea type strain (MMB-1(T)).</title>
        <authorList>
            <person name="Lucas-Elio P."/>
            <person name="Goodwin L."/>
            <person name="Woyke T."/>
            <person name="Pitluck S."/>
            <person name="Nolan M."/>
            <person name="Kyrpides N.C."/>
            <person name="Detter J.C."/>
            <person name="Copeland A."/>
            <person name="Teshima H."/>
            <person name="Bruce D."/>
            <person name="Detter C."/>
            <person name="Tapia R."/>
            <person name="Han S."/>
            <person name="Land M.L."/>
            <person name="Ivanova N."/>
            <person name="Mikhailova N."/>
            <person name="Johnston A.W."/>
            <person name="Sanchez-Amat A."/>
        </authorList>
    </citation>
    <scope>NUCLEOTIDE SEQUENCE [LARGE SCALE GENOMIC DNA]</scope>
    <source>
        <strain evidence="3">ATCC 700492 / JCM 21426 / NBRC 103028 / MMB-1</strain>
    </source>
</reference>
<dbReference type="GO" id="GO:0016020">
    <property type="term" value="C:membrane"/>
    <property type="evidence" value="ECO:0007669"/>
    <property type="project" value="TreeGrafter"/>
</dbReference>